<name>A0ABU9PPP4_9BURK</name>
<protein>
    <submittedName>
        <fullName evidence="3">NAD(P)-binding domain-containing protein</fullName>
    </submittedName>
</protein>
<dbReference type="InterPro" id="IPR036291">
    <property type="entry name" value="NAD(P)-bd_dom_sf"/>
</dbReference>
<dbReference type="Gene3D" id="3.40.50.720">
    <property type="entry name" value="NAD(P)-binding Rossmann-like Domain"/>
    <property type="match status" value="1"/>
</dbReference>
<dbReference type="PANTHER" id="PTHR14239:SF10">
    <property type="entry name" value="REDUCTASE"/>
    <property type="match status" value="1"/>
</dbReference>
<organism evidence="3 4">
    <name type="scientific">Collimonas rhizosphaerae</name>
    <dbReference type="NCBI Taxonomy" id="3126357"/>
    <lineage>
        <taxon>Bacteria</taxon>
        <taxon>Pseudomonadati</taxon>
        <taxon>Pseudomonadota</taxon>
        <taxon>Betaproteobacteria</taxon>
        <taxon>Burkholderiales</taxon>
        <taxon>Oxalobacteraceae</taxon>
        <taxon>Collimonas</taxon>
    </lineage>
</organism>
<evidence type="ECO:0000259" key="2">
    <source>
        <dbReference type="Pfam" id="PF03807"/>
    </source>
</evidence>
<comment type="caution">
    <text evidence="3">The sequence shown here is derived from an EMBL/GenBank/DDBJ whole genome shotgun (WGS) entry which is preliminary data.</text>
</comment>
<keyword evidence="4" id="KW-1185">Reference proteome</keyword>
<dbReference type="PANTHER" id="PTHR14239">
    <property type="entry name" value="DUDULIN-RELATED"/>
    <property type="match status" value="1"/>
</dbReference>
<dbReference type="Pfam" id="PF03807">
    <property type="entry name" value="F420_oxidored"/>
    <property type="match status" value="1"/>
</dbReference>
<evidence type="ECO:0000313" key="3">
    <source>
        <dbReference type="EMBL" id="MEM4985966.1"/>
    </source>
</evidence>
<dbReference type="RefSeq" id="WP_342827823.1">
    <property type="nucleotide sequence ID" value="NZ_JBANDC010000001.1"/>
</dbReference>
<dbReference type="Proteomes" id="UP001495910">
    <property type="component" value="Unassembled WGS sequence"/>
</dbReference>
<proteinExistence type="predicted"/>
<reference evidence="3 4" key="1">
    <citation type="submission" date="2024-02" db="EMBL/GenBank/DDBJ databases">
        <title>Draft genome sequence of Collimonas sp. strain H4R21, an effective mineral-weathering bacterial strain isolated from the beech rhizosphere.</title>
        <authorList>
            <person name="Morin E."/>
            <person name="Uroz S."/>
            <person name="Leveau J.H.J."/>
            <person name="Kumar R."/>
            <person name="Rey M.W."/>
            <person name="Pham J."/>
        </authorList>
    </citation>
    <scope>NUCLEOTIDE SEQUENCE [LARGE SCALE GENOMIC DNA]</scope>
    <source>
        <strain evidence="3 4">H4R21</strain>
    </source>
</reference>
<dbReference type="InterPro" id="IPR051267">
    <property type="entry name" value="STEAP_metalloreductase"/>
</dbReference>
<feature type="domain" description="Pyrroline-5-carboxylate reductase catalytic N-terminal" evidence="2">
    <location>
        <begin position="2"/>
        <end position="91"/>
    </location>
</feature>
<keyword evidence="1" id="KW-0560">Oxidoreductase</keyword>
<evidence type="ECO:0000313" key="4">
    <source>
        <dbReference type="Proteomes" id="UP001495910"/>
    </source>
</evidence>
<gene>
    <name evidence="3" type="ORF">V8G57_01060</name>
</gene>
<accession>A0ABU9PPP4</accession>
<evidence type="ECO:0000256" key="1">
    <source>
        <dbReference type="ARBA" id="ARBA00023002"/>
    </source>
</evidence>
<dbReference type="InterPro" id="IPR028939">
    <property type="entry name" value="P5C_Rdtase_cat_N"/>
</dbReference>
<dbReference type="EMBL" id="JBANDC010000001">
    <property type="protein sequence ID" value="MEM4985966.1"/>
    <property type="molecule type" value="Genomic_DNA"/>
</dbReference>
<dbReference type="SUPFAM" id="SSF51735">
    <property type="entry name" value="NAD(P)-binding Rossmann-fold domains"/>
    <property type="match status" value="1"/>
</dbReference>
<sequence>MKIGFIGAGNVAQTYAKYLVRYGHEVVLSNSRGPDSLNELVRGIGSNAKTGTVQEAAMQDIAILCVRWEQAKQALAEVSDWSGRILVDATNRPSSEDAEGKTSSEIIASYAPGAGVIKALNTLVMNWMPAPSENDRKLVLFMSGDDKAAKQKLARILDEAGFAPVDLGGLIESGRLQEFGAPLSGLHMDLIKRMNS</sequence>